<keyword evidence="2" id="KW-0813">Transport</keyword>
<organism evidence="10 11">
    <name type="scientific">Momordica charantia</name>
    <name type="common">Bitter gourd</name>
    <name type="synonym">Balsam pear</name>
    <dbReference type="NCBI Taxonomy" id="3673"/>
    <lineage>
        <taxon>Eukaryota</taxon>
        <taxon>Viridiplantae</taxon>
        <taxon>Streptophyta</taxon>
        <taxon>Embryophyta</taxon>
        <taxon>Tracheophyta</taxon>
        <taxon>Spermatophyta</taxon>
        <taxon>Magnoliopsida</taxon>
        <taxon>eudicotyledons</taxon>
        <taxon>Gunneridae</taxon>
        <taxon>Pentapetalae</taxon>
        <taxon>rosids</taxon>
        <taxon>fabids</taxon>
        <taxon>Cucurbitales</taxon>
        <taxon>Cucurbitaceae</taxon>
        <taxon>Momordiceae</taxon>
        <taxon>Momordica</taxon>
    </lineage>
</organism>
<evidence type="ECO:0000256" key="6">
    <source>
        <dbReference type="ARBA" id="ARBA00023136"/>
    </source>
</evidence>
<sequence>MGNERDAAAAIAGGSTAHRLKHPSPLEDTPLLGGGRPRSSQAKTFANVFISIVGAGVLGLPYAFKRTGWAMSLLMLFSVAAVTYYCMMLLVYTRRKLVADGASEINSFGDLGFSVCGSSGRAIVDILIILAQTSFSVGYLVFIGNTLSNLFNSSTMDLSPNVLGNSPEIFYIMGCLPFQLGLNSIKTLTHLAPMSIFADVVDLGAMGVVMVEDISVVLKRRPAVEAFRGLSVFFYAMGVAAYAFEGIAMILPLESEMKDRDNFGKILASSMAFIASLYGGFGILGYFAFGEETSDVITSNMGPGLLSAIVKLGLCINLFFTMPLMMNPAYEIIERRFSGGRYCVWLRWLLVLMATLIAMWVPNFTDFLSLVGSGLCFSLGFVLPALFHLLAFKEEMGWRGWCLDMVIVVFGTVLGVAGTVTAVKQMYSANGTSI</sequence>
<feature type="transmembrane region" description="Helical" evidence="8">
    <location>
        <begin position="266"/>
        <end position="289"/>
    </location>
</feature>
<evidence type="ECO:0000256" key="8">
    <source>
        <dbReference type="SAM" id="Phobius"/>
    </source>
</evidence>
<feature type="transmembrane region" description="Helical" evidence="8">
    <location>
        <begin position="194"/>
        <end position="212"/>
    </location>
</feature>
<feature type="transmembrane region" description="Helical" evidence="8">
    <location>
        <begin position="45"/>
        <end position="64"/>
    </location>
</feature>
<feature type="region of interest" description="Disordered" evidence="7">
    <location>
        <begin position="18"/>
        <end position="38"/>
    </location>
</feature>
<keyword evidence="3 8" id="KW-0812">Transmembrane</keyword>
<gene>
    <name evidence="11" type="primary">LOC111007522</name>
</gene>
<keyword evidence="10" id="KW-1185">Reference proteome</keyword>
<dbReference type="Proteomes" id="UP000504603">
    <property type="component" value="Unplaced"/>
</dbReference>
<accession>A0A6J1C1H4</accession>
<dbReference type="GeneID" id="111007522"/>
<keyword evidence="5 8" id="KW-1133">Transmembrane helix</keyword>
<keyword evidence="4" id="KW-0029">Amino-acid transport</keyword>
<dbReference type="OrthoDB" id="40134at2759"/>
<dbReference type="AlphaFoldDB" id="A0A6J1C1H4"/>
<dbReference type="GO" id="GO:0015175">
    <property type="term" value="F:neutral L-amino acid transmembrane transporter activity"/>
    <property type="evidence" value="ECO:0007669"/>
    <property type="project" value="TreeGrafter"/>
</dbReference>
<dbReference type="KEGG" id="mcha:111007522"/>
<feature type="domain" description="Amino acid transporter transmembrane" evidence="9">
    <location>
        <begin position="39"/>
        <end position="421"/>
    </location>
</feature>
<keyword evidence="6 8" id="KW-0472">Membrane</keyword>
<dbReference type="GO" id="GO:0015179">
    <property type="term" value="F:L-amino acid transmembrane transporter activity"/>
    <property type="evidence" value="ECO:0007669"/>
    <property type="project" value="TreeGrafter"/>
</dbReference>
<evidence type="ECO:0000256" key="4">
    <source>
        <dbReference type="ARBA" id="ARBA00022970"/>
    </source>
</evidence>
<feature type="transmembrane region" description="Helical" evidence="8">
    <location>
        <begin position="232"/>
        <end position="254"/>
    </location>
</feature>
<comment type="subcellular location">
    <subcellularLocation>
        <location evidence="1">Membrane</location>
        <topology evidence="1">Multi-pass membrane protein</topology>
    </subcellularLocation>
</comment>
<feature type="transmembrane region" description="Helical" evidence="8">
    <location>
        <begin position="342"/>
        <end position="361"/>
    </location>
</feature>
<evidence type="ECO:0000256" key="7">
    <source>
        <dbReference type="SAM" id="MobiDB-lite"/>
    </source>
</evidence>
<feature type="transmembrane region" description="Helical" evidence="8">
    <location>
        <begin position="367"/>
        <end position="390"/>
    </location>
</feature>
<evidence type="ECO:0000256" key="5">
    <source>
        <dbReference type="ARBA" id="ARBA00022989"/>
    </source>
</evidence>
<feature type="transmembrane region" description="Helical" evidence="8">
    <location>
        <begin position="309"/>
        <end position="330"/>
    </location>
</feature>
<evidence type="ECO:0000256" key="2">
    <source>
        <dbReference type="ARBA" id="ARBA00022448"/>
    </source>
</evidence>
<reference evidence="11" key="1">
    <citation type="submission" date="2025-08" db="UniProtKB">
        <authorList>
            <consortium name="RefSeq"/>
        </authorList>
    </citation>
    <scope>IDENTIFICATION</scope>
    <source>
        <strain evidence="11">OHB3-1</strain>
    </source>
</reference>
<dbReference type="PANTHER" id="PTHR22950:SF529">
    <property type="entry name" value="AMINO ACID TRANSPORTER AVT3B"/>
    <property type="match status" value="1"/>
</dbReference>
<evidence type="ECO:0000256" key="3">
    <source>
        <dbReference type="ARBA" id="ARBA00022692"/>
    </source>
</evidence>
<evidence type="ECO:0000256" key="1">
    <source>
        <dbReference type="ARBA" id="ARBA00004141"/>
    </source>
</evidence>
<protein>
    <submittedName>
        <fullName evidence="11">Amino acid transporter AVT3B-like</fullName>
    </submittedName>
</protein>
<dbReference type="PANTHER" id="PTHR22950">
    <property type="entry name" value="AMINO ACID TRANSPORTER"/>
    <property type="match status" value="1"/>
</dbReference>
<evidence type="ECO:0000313" key="10">
    <source>
        <dbReference type="Proteomes" id="UP000504603"/>
    </source>
</evidence>
<proteinExistence type="predicted"/>
<dbReference type="InterPro" id="IPR013057">
    <property type="entry name" value="AA_transpt_TM"/>
</dbReference>
<feature type="transmembrane region" description="Helical" evidence="8">
    <location>
        <begin position="122"/>
        <end position="142"/>
    </location>
</feature>
<evidence type="ECO:0000259" key="9">
    <source>
        <dbReference type="Pfam" id="PF01490"/>
    </source>
</evidence>
<dbReference type="RefSeq" id="XP_022135605.1">
    <property type="nucleotide sequence ID" value="XM_022279913.1"/>
</dbReference>
<feature type="transmembrane region" description="Helical" evidence="8">
    <location>
        <begin position="70"/>
        <end position="92"/>
    </location>
</feature>
<dbReference type="Pfam" id="PF01490">
    <property type="entry name" value="Aa_trans"/>
    <property type="match status" value="1"/>
</dbReference>
<dbReference type="GO" id="GO:0005774">
    <property type="term" value="C:vacuolar membrane"/>
    <property type="evidence" value="ECO:0007669"/>
    <property type="project" value="TreeGrafter"/>
</dbReference>
<name>A0A6J1C1H4_MOMCH</name>
<evidence type="ECO:0000313" key="11">
    <source>
        <dbReference type="RefSeq" id="XP_022135605.1"/>
    </source>
</evidence>
<feature type="transmembrane region" description="Helical" evidence="8">
    <location>
        <begin position="402"/>
        <end position="423"/>
    </location>
</feature>